<dbReference type="InterPro" id="IPR036291">
    <property type="entry name" value="NAD(P)-bd_dom_sf"/>
</dbReference>
<evidence type="ECO:0000313" key="9">
    <source>
        <dbReference type="Proteomes" id="UP000282957"/>
    </source>
</evidence>
<feature type="domain" description="ATP-grasp" evidence="7">
    <location>
        <begin position="556"/>
        <end position="592"/>
    </location>
</feature>
<dbReference type="GO" id="GO:0006099">
    <property type="term" value="P:tricarboxylic acid cycle"/>
    <property type="evidence" value="ECO:0007669"/>
    <property type="project" value="UniProtKB-KW"/>
</dbReference>
<name>A0A437MDK4_9PROT</name>
<dbReference type="Gene3D" id="3.30.1490.20">
    <property type="entry name" value="ATP-grasp fold, A domain"/>
    <property type="match status" value="1"/>
</dbReference>
<dbReference type="SUPFAM" id="SSF56059">
    <property type="entry name" value="Glutathione synthetase ATP-binding domain-like"/>
    <property type="match status" value="1"/>
</dbReference>
<evidence type="ECO:0000256" key="6">
    <source>
        <dbReference type="PROSITE-ProRule" id="PRU00409"/>
    </source>
</evidence>
<keyword evidence="4 6" id="KW-0067">ATP-binding</keyword>
<proteinExistence type="inferred from homology"/>
<evidence type="ECO:0000256" key="4">
    <source>
        <dbReference type="ARBA" id="ARBA00022840"/>
    </source>
</evidence>
<dbReference type="InterPro" id="IPR003781">
    <property type="entry name" value="CoA-bd"/>
</dbReference>
<dbReference type="InterPro" id="IPR016102">
    <property type="entry name" value="Succinyl-CoA_synth-like"/>
</dbReference>
<dbReference type="SUPFAM" id="SSF52210">
    <property type="entry name" value="Succinyl-CoA synthetase domains"/>
    <property type="match status" value="2"/>
</dbReference>
<organism evidence="8 9">
    <name type="scientific">Rhodovarius crocodyli</name>
    <dbReference type="NCBI Taxonomy" id="1979269"/>
    <lineage>
        <taxon>Bacteria</taxon>
        <taxon>Pseudomonadati</taxon>
        <taxon>Pseudomonadota</taxon>
        <taxon>Alphaproteobacteria</taxon>
        <taxon>Acetobacterales</taxon>
        <taxon>Roseomonadaceae</taxon>
        <taxon>Rhodovarius</taxon>
    </lineage>
</organism>
<evidence type="ECO:0000256" key="2">
    <source>
        <dbReference type="ARBA" id="ARBA00022598"/>
    </source>
</evidence>
<dbReference type="InterPro" id="IPR013815">
    <property type="entry name" value="ATP_grasp_subdomain_1"/>
</dbReference>
<keyword evidence="1" id="KW-0816">Tricarboxylic acid cycle</keyword>
<dbReference type="InterPro" id="IPR043938">
    <property type="entry name" value="Ligase_CoA_dom"/>
</dbReference>
<dbReference type="Pfam" id="PF13607">
    <property type="entry name" value="Succ_CoA_lig"/>
    <property type="match status" value="1"/>
</dbReference>
<protein>
    <submittedName>
        <fullName evidence="8">CoA-binding protein</fullName>
    </submittedName>
</protein>
<dbReference type="Gene3D" id="3.30.470.20">
    <property type="entry name" value="ATP-grasp fold, B domain"/>
    <property type="match status" value="1"/>
</dbReference>
<evidence type="ECO:0000256" key="5">
    <source>
        <dbReference type="ARBA" id="ARBA00060888"/>
    </source>
</evidence>
<keyword evidence="3 6" id="KW-0547">Nucleotide-binding</keyword>
<dbReference type="Pfam" id="PF13549">
    <property type="entry name" value="ATP-grasp_5"/>
    <property type="match status" value="1"/>
</dbReference>
<dbReference type="Pfam" id="PF13380">
    <property type="entry name" value="CoA_binding_2"/>
    <property type="match status" value="1"/>
</dbReference>
<sequence length="764" mass="80478">MLRNLRRGCASLPFHAYRARGMWPAAMQHDSASLGERLHFRTGRVALRTTKRRKTVFDASLRDPDTLRRLLNPRSVAVVGVSAEPASFGARTITNMKLFDGPVHAVNPKYAGQELHGFPCVATIDDLPQGTDSVVLCMPRTGVVPSLEAAARRDIGGLTIYASGYGETDLPERAVEEADLRDRARALGIPLLGANCLGFVNHVTRLGATFMPDYVKMTAPAGGVGVVSQSGALGYALMQAAERGFAMCHMATAGNATDLDVCDLAAFQLTLPECRSIALVVEGLRDGRKLFELGRQARHAGKPIVVLKLGRGETGAKAAMSHTGSMAGSTAAWSAAFRRAGMLEVEDFDGLLETSGFLAKAPPPKARGVAIATPSGGAGIMAADHAEYVGLALPQPEEATAKVLREAIPDFGSPRNPCDLTAQVATNPAMYDACMRAILADPQYGVVVMPVVYHNPAPTGTPNRMKLMRPLAQEAGKPICIAWIPESLEGPGPYAVDTAPELSLFRSMRRLMNAISLWHRWHDGAPAQAPGVGEAARQAAAAIPASARTLMEAEAKAAFAAAGLPAMPDIRATSAEEAIAAAGRIGYPVVLKIDSPDIAHKTEVGGVKLNLSHAESVRAGYDGIIASVKAHAPDARIDGVLVQKMAERGPELIVGARRDPQFGTTVLVGLGGVQAELWKDVALDIAPVSAERAEAMLRSLKSFPLLDGFRGSAKVDLASVAATIARFSELAVALGDRLEEAEINPLVCLPTGSVALDGLMKLAG</sequence>
<evidence type="ECO:0000256" key="1">
    <source>
        <dbReference type="ARBA" id="ARBA00022532"/>
    </source>
</evidence>
<dbReference type="GO" id="GO:0046872">
    <property type="term" value="F:metal ion binding"/>
    <property type="evidence" value="ECO:0007669"/>
    <property type="project" value="InterPro"/>
</dbReference>
<dbReference type="InterPro" id="IPR051538">
    <property type="entry name" value="Acyl-CoA_Synth/Transferase"/>
</dbReference>
<dbReference type="FunFam" id="3.30.1490.20:FF:000020">
    <property type="entry name" value="Protein lysine acetyltransferase"/>
    <property type="match status" value="1"/>
</dbReference>
<comment type="similarity">
    <text evidence="5">In the N-terminal section; belongs to the acetate CoA ligase alpha subunit family.</text>
</comment>
<dbReference type="Pfam" id="PF19045">
    <property type="entry name" value="Ligase_CoA_2"/>
    <property type="match status" value="1"/>
</dbReference>
<dbReference type="Proteomes" id="UP000282957">
    <property type="component" value="Unassembled WGS sequence"/>
</dbReference>
<dbReference type="Gene3D" id="3.40.50.720">
    <property type="entry name" value="NAD(P)-binding Rossmann-like Domain"/>
    <property type="match status" value="1"/>
</dbReference>
<dbReference type="SMART" id="SM00881">
    <property type="entry name" value="CoA_binding"/>
    <property type="match status" value="1"/>
</dbReference>
<dbReference type="AlphaFoldDB" id="A0A437MDK4"/>
<reference evidence="8 9" key="1">
    <citation type="submission" date="2019-01" db="EMBL/GenBank/DDBJ databases">
        <authorList>
            <person name="Chen W.-M."/>
        </authorList>
    </citation>
    <scope>NUCLEOTIDE SEQUENCE [LARGE SCALE GENOMIC DNA]</scope>
    <source>
        <strain evidence="8 9">CCP-6</strain>
    </source>
</reference>
<evidence type="ECO:0000256" key="3">
    <source>
        <dbReference type="ARBA" id="ARBA00022741"/>
    </source>
</evidence>
<evidence type="ECO:0000313" key="8">
    <source>
        <dbReference type="EMBL" id="RVT95676.1"/>
    </source>
</evidence>
<dbReference type="PANTHER" id="PTHR43334">
    <property type="entry name" value="ACETATE--COA LIGASE [ADP-FORMING]"/>
    <property type="match status" value="1"/>
</dbReference>
<keyword evidence="9" id="KW-1185">Reference proteome</keyword>
<dbReference type="PROSITE" id="PS50975">
    <property type="entry name" value="ATP_GRASP"/>
    <property type="match status" value="1"/>
</dbReference>
<gene>
    <name evidence="8" type="ORF">EOD42_15880</name>
</gene>
<comment type="caution">
    <text evidence="8">The sequence shown here is derived from an EMBL/GenBank/DDBJ whole genome shotgun (WGS) entry which is preliminary data.</text>
</comment>
<dbReference type="SUPFAM" id="SSF51735">
    <property type="entry name" value="NAD(P)-binding Rossmann-fold domains"/>
    <property type="match status" value="1"/>
</dbReference>
<keyword evidence="2" id="KW-0436">Ligase</keyword>
<evidence type="ECO:0000259" key="7">
    <source>
        <dbReference type="PROSITE" id="PS50975"/>
    </source>
</evidence>
<dbReference type="InterPro" id="IPR011761">
    <property type="entry name" value="ATP-grasp"/>
</dbReference>
<dbReference type="GO" id="GO:0043758">
    <property type="term" value="F:acetate-CoA ligase (ADP-forming) activity"/>
    <property type="evidence" value="ECO:0007669"/>
    <property type="project" value="InterPro"/>
</dbReference>
<dbReference type="GO" id="GO:0005524">
    <property type="term" value="F:ATP binding"/>
    <property type="evidence" value="ECO:0007669"/>
    <property type="project" value="UniProtKB-UniRule"/>
</dbReference>
<dbReference type="EMBL" id="SACL01000005">
    <property type="protein sequence ID" value="RVT95676.1"/>
    <property type="molecule type" value="Genomic_DNA"/>
</dbReference>
<dbReference type="Gene3D" id="3.40.50.261">
    <property type="entry name" value="Succinyl-CoA synthetase domains"/>
    <property type="match status" value="2"/>
</dbReference>
<dbReference type="PANTHER" id="PTHR43334:SF1">
    <property type="entry name" value="3-HYDROXYPROPIONATE--COA LIGASE [ADP-FORMING]"/>
    <property type="match status" value="1"/>
</dbReference>
<dbReference type="InterPro" id="IPR032875">
    <property type="entry name" value="Succ_CoA_lig_flav_dom"/>
</dbReference>
<accession>A0A437MDK4</accession>
<dbReference type="OrthoDB" id="9807426at2"/>